<comment type="caution">
    <text evidence="2">The sequence shown here is derived from an EMBL/GenBank/DDBJ whole genome shotgun (WGS) entry which is preliminary data.</text>
</comment>
<feature type="compositionally biased region" description="Low complexity" evidence="1">
    <location>
        <begin position="116"/>
        <end position="127"/>
    </location>
</feature>
<protein>
    <recommendedName>
        <fullName evidence="4">Reverse transcriptase domain-containing protein</fullName>
    </recommendedName>
</protein>
<keyword evidence="3" id="KW-1185">Reference proteome</keyword>
<feature type="compositionally biased region" description="Low complexity" evidence="1">
    <location>
        <begin position="25"/>
        <end position="40"/>
    </location>
</feature>
<proteinExistence type="predicted"/>
<sequence>MESYQRTTLMSTFPALPVPSPPPQLLQQSPDAPSPSVSSDTSKDRKDSFVKIRWDNCTSPYLSKQNPRVVKELQQLVNQGREGCKPNQLDACIDAVAKARHAVAQKPKYFEEPPELRQQAPQQAPRKAQLEPHALLSPSQPATDSESATSSYSTAKKRGRPLKQQQDQQKKQRLSTHPPTTPMPLIQGEGTGPTRKAVSTGRSSTLAHDITVDESEYHSTTSRVRFLDLQSTDDTAPSSQESTNEALSGPEQSASEPELGHPLPQTPTSPPPPIHSLCSSPRKRRSSARISKSEPEHAPEPPSKPRKSSGHRSPPLNQSTSKHPTQRAKWNGKRKAENKYRQAKNGLFGNRRTPQTPTQEQQLRDYINGWEDAQKGKRAEGQAIDYNKGWKDSHHAANLAREHAAAELAPAAADHFDLLWPSISRPDISRLCIFVRRSLSKQLVHYIQHALSIYVSEGEPNFFIHNVYNPPGVIENYGIRDLREAIQKADNVPGQITTSSSGTLSLPHEASSPRPSRAGIGGSPGTTLDLTLSSWELQEQLRHVRVVEISGLSDHLPIASEFNTLLTTKETTPKRNWKELDADKLRSTSIDNQWAANAIDTTALQLVEAIHTAIDASTPWSKPTTLSRPGFTKECRLLQKEAHQAQKQILRFQETHNRPAPEPMLRAFRHKKAVARKRIKRYMNQAHQTRSRRPQSQALRDRPGTSRGGQGIGPPIRPSHRLSMERTGHLRFRPEQKAALLTEAFFPSPRTASIVDIDGFSYPEPVLVPLITATEVQRAIHLPGTFKAAEPDDIPNRVLQAAAPTDQHTLDPLSPMLANLFNSCLSIGYCSQHFRDSKTVTLRKPGKDDYSKPKSYRPIALLNTIGKALEGVLALRLSYLAEEHNLLPRNHFGGRKGQGTDTALHAVGSPLSPILYLFYNADLMGDKQYTSNFGYVDDTIMIAVGNSEAENCRSLQKSFRECDTWAKTHASVFAPDKFALVHFPHQNHYQESQNDNSSTTEGSASPQGSSADVNLGNGRNIRHSASAKLLGVLLESRLSFKDLYSKSTRNAARGCSQSGRSAGPNGASASNKIDSSTTPVSPSKPFHSISGAFRRVSGTAHNAQLYLQPMAHRLRESRFRAVTCIATSKVYKTIRDRRSHHRKQAMQTALETAEEELLS</sequence>
<feature type="compositionally biased region" description="Polar residues" evidence="1">
    <location>
        <begin position="494"/>
        <end position="504"/>
    </location>
</feature>
<dbReference type="PANTHER" id="PTHR33481">
    <property type="entry name" value="REVERSE TRANSCRIPTASE"/>
    <property type="match status" value="1"/>
</dbReference>
<feature type="region of interest" description="Disordered" evidence="1">
    <location>
        <begin position="1"/>
        <end position="51"/>
    </location>
</feature>
<reference evidence="2" key="2">
    <citation type="journal article" date="2023" name="IMA Fungus">
        <title>Comparative genomic study of the Penicillium genus elucidates a diverse pangenome and 15 lateral gene transfer events.</title>
        <authorList>
            <person name="Petersen C."/>
            <person name="Sorensen T."/>
            <person name="Nielsen M.R."/>
            <person name="Sondergaard T.E."/>
            <person name="Sorensen J.L."/>
            <person name="Fitzpatrick D.A."/>
            <person name="Frisvad J.C."/>
            <person name="Nielsen K.L."/>
        </authorList>
    </citation>
    <scope>NUCLEOTIDE SEQUENCE</scope>
    <source>
        <strain evidence="2">IBT 34128</strain>
    </source>
</reference>
<name>A0A9W9KM04_9EURO</name>
<feature type="region of interest" description="Disordered" evidence="1">
    <location>
        <begin position="683"/>
        <end position="722"/>
    </location>
</feature>
<feature type="compositionally biased region" description="Polar residues" evidence="1">
    <location>
        <begin position="1067"/>
        <end position="1081"/>
    </location>
</feature>
<dbReference type="SUPFAM" id="SSF56219">
    <property type="entry name" value="DNase I-like"/>
    <property type="match status" value="1"/>
</dbReference>
<feature type="region of interest" description="Disordered" evidence="1">
    <location>
        <begin position="102"/>
        <end position="361"/>
    </location>
</feature>
<feature type="compositionally biased region" description="Polar residues" evidence="1">
    <location>
        <begin position="137"/>
        <end position="154"/>
    </location>
</feature>
<dbReference type="GeneID" id="81391099"/>
<evidence type="ECO:0008006" key="4">
    <source>
        <dbReference type="Google" id="ProtNLM"/>
    </source>
</evidence>
<dbReference type="Proteomes" id="UP001141434">
    <property type="component" value="Unassembled WGS sequence"/>
</dbReference>
<reference evidence="2" key="1">
    <citation type="submission" date="2022-11" db="EMBL/GenBank/DDBJ databases">
        <authorList>
            <person name="Petersen C."/>
        </authorList>
    </citation>
    <scope>NUCLEOTIDE SEQUENCE</scope>
    <source>
        <strain evidence="2">IBT 34128</strain>
    </source>
</reference>
<feature type="compositionally biased region" description="Pro residues" evidence="1">
    <location>
        <begin position="264"/>
        <end position="274"/>
    </location>
</feature>
<dbReference type="RefSeq" id="XP_056515198.1">
    <property type="nucleotide sequence ID" value="XM_056651931.1"/>
</dbReference>
<evidence type="ECO:0000313" key="2">
    <source>
        <dbReference type="EMBL" id="KAJ5111719.1"/>
    </source>
</evidence>
<feature type="compositionally biased region" description="Polar residues" evidence="1">
    <location>
        <begin position="1"/>
        <end position="11"/>
    </location>
</feature>
<dbReference type="InterPro" id="IPR036691">
    <property type="entry name" value="Endo/exonu/phosph_ase_sf"/>
</dbReference>
<dbReference type="AlphaFoldDB" id="A0A9W9KM04"/>
<feature type="compositionally biased region" description="Polar residues" evidence="1">
    <location>
        <begin position="1051"/>
        <end position="1060"/>
    </location>
</feature>
<feature type="region of interest" description="Disordered" evidence="1">
    <location>
        <begin position="989"/>
        <end position="1018"/>
    </location>
</feature>
<dbReference type="EMBL" id="JAPMSZ010000002">
    <property type="protein sequence ID" value="KAJ5111719.1"/>
    <property type="molecule type" value="Genomic_DNA"/>
</dbReference>
<feature type="region of interest" description="Disordered" evidence="1">
    <location>
        <begin position="494"/>
        <end position="523"/>
    </location>
</feature>
<feature type="compositionally biased region" description="Basic and acidic residues" evidence="1">
    <location>
        <begin position="41"/>
        <end position="51"/>
    </location>
</feature>
<accession>A0A9W9KM04</accession>
<feature type="region of interest" description="Disordered" evidence="1">
    <location>
        <begin position="1051"/>
        <end position="1086"/>
    </location>
</feature>
<feature type="compositionally biased region" description="Polar residues" evidence="1">
    <location>
        <begin position="989"/>
        <end position="1012"/>
    </location>
</feature>
<feature type="compositionally biased region" description="Basic residues" evidence="1">
    <location>
        <begin position="324"/>
        <end position="333"/>
    </location>
</feature>
<dbReference type="PANTHER" id="PTHR33481:SF1">
    <property type="entry name" value="ENDONUCLEASE_EXONUCLEASE_PHOSPHATASE DOMAIN-CONTAINING PROTEIN-RELATED"/>
    <property type="match status" value="1"/>
</dbReference>
<evidence type="ECO:0000313" key="3">
    <source>
        <dbReference type="Proteomes" id="UP001141434"/>
    </source>
</evidence>
<evidence type="ECO:0000256" key="1">
    <source>
        <dbReference type="SAM" id="MobiDB-lite"/>
    </source>
</evidence>
<feature type="compositionally biased region" description="Polar residues" evidence="1">
    <location>
        <begin position="218"/>
        <end position="255"/>
    </location>
</feature>
<gene>
    <name evidence="2" type="ORF">NUU61_001349</name>
</gene>
<organism evidence="2 3">
    <name type="scientific">Penicillium alfredii</name>
    <dbReference type="NCBI Taxonomy" id="1506179"/>
    <lineage>
        <taxon>Eukaryota</taxon>
        <taxon>Fungi</taxon>
        <taxon>Dikarya</taxon>
        <taxon>Ascomycota</taxon>
        <taxon>Pezizomycotina</taxon>
        <taxon>Eurotiomycetes</taxon>
        <taxon>Eurotiomycetidae</taxon>
        <taxon>Eurotiales</taxon>
        <taxon>Aspergillaceae</taxon>
        <taxon>Penicillium</taxon>
    </lineage>
</organism>
<dbReference type="OrthoDB" id="4927418at2759"/>